<evidence type="ECO:0000256" key="2">
    <source>
        <dbReference type="ARBA" id="ARBA00022448"/>
    </source>
</evidence>
<dbReference type="AlphaFoldDB" id="A0A8B8DJQ5"/>
<comment type="similarity">
    <text evidence="1">Belongs to the SEC6 family.</text>
</comment>
<dbReference type="PANTHER" id="PTHR21292">
    <property type="entry name" value="EXOCYST COMPLEX COMPONENT SEC6-RELATED"/>
    <property type="match status" value="1"/>
</dbReference>
<dbReference type="Pfam" id="PF06046">
    <property type="entry name" value="Sec6"/>
    <property type="match status" value="1"/>
</dbReference>
<keyword evidence="2" id="KW-0813">Transport</keyword>
<evidence type="ECO:0000313" key="5">
    <source>
        <dbReference type="RefSeq" id="XP_022327824.1"/>
    </source>
</evidence>
<dbReference type="RefSeq" id="XP_022327824.1">
    <property type="nucleotide sequence ID" value="XM_022472116.1"/>
</dbReference>
<dbReference type="KEGG" id="cvn:111127094"/>
<dbReference type="OrthoDB" id="10047020at2759"/>
<evidence type="ECO:0000256" key="1">
    <source>
        <dbReference type="ARBA" id="ARBA00009447"/>
    </source>
</evidence>
<dbReference type="GO" id="GO:0000149">
    <property type="term" value="F:SNARE binding"/>
    <property type="evidence" value="ECO:0007669"/>
    <property type="project" value="TreeGrafter"/>
</dbReference>
<keyword evidence="3" id="KW-0268">Exocytosis</keyword>
<dbReference type="Gene3D" id="1.10.357.70">
    <property type="entry name" value="Exocyst complex component Sec6, C-terminal domain"/>
    <property type="match status" value="1"/>
</dbReference>
<keyword evidence="4" id="KW-1185">Reference proteome</keyword>
<organism evidence="4 5">
    <name type="scientific">Crassostrea virginica</name>
    <name type="common">Eastern oyster</name>
    <dbReference type="NCBI Taxonomy" id="6565"/>
    <lineage>
        <taxon>Eukaryota</taxon>
        <taxon>Metazoa</taxon>
        <taxon>Spiralia</taxon>
        <taxon>Lophotrochozoa</taxon>
        <taxon>Mollusca</taxon>
        <taxon>Bivalvia</taxon>
        <taxon>Autobranchia</taxon>
        <taxon>Pteriomorphia</taxon>
        <taxon>Ostreida</taxon>
        <taxon>Ostreoidea</taxon>
        <taxon>Ostreidae</taxon>
        <taxon>Crassostrea</taxon>
    </lineage>
</organism>
<dbReference type="PANTHER" id="PTHR21292:SF1">
    <property type="entry name" value="EXOCYST COMPLEX COMPONENT 3"/>
    <property type="match status" value="1"/>
</dbReference>
<protein>
    <submittedName>
        <fullName evidence="5">Exocyst complex component 3-like</fullName>
    </submittedName>
</protein>
<dbReference type="GeneID" id="111127094"/>
<evidence type="ECO:0000313" key="4">
    <source>
        <dbReference type="Proteomes" id="UP000694844"/>
    </source>
</evidence>
<accession>A0A8B8DJQ5</accession>
<dbReference type="Gene3D" id="1.10.357.50">
    <property type="match status" value="1"/>
</dbReference>
<sequence>MAAESTLSPPAPLDLGRMEMEAKETAKKHIANILQRPEQLERVDQYKRRISRKKASVDTMLKTAVQSQLDGVRTGLNQLQSALQDVYEIKQRLDEVDEAYKSISPLHTKLMDLKKENTRYCQLASAMENLKHIFTAPEIVRKTEELINEGKLLQAHKHLTDLEQSRDDLMFELYKQPQQSPTDNNTLEKYFRDVIKLSDQLGKQLWVIIQRTLMSVRREPTLIVTALRIIEREERTDVFYLERKAKTGFIAPGRPKKWREKCFSILEESISSRIEGNQFEDRSNNKMWLVRHLEVTRQLMLEDLKVVKQMLPPIFPPEYNIVKRYVQMYHKALSNHFQEMIQQGLEGNEIVTLLQWVGIYNSPELMRHPALDFDTKEFGPLLEHTAIDELQNQYLKTMKLNIMEWTKNSLTQDQKDWYREENPDADGDGYYSTSLPVIIFQMMEQNLQVAQMIGEDMVKKVIELFTDELSHYAKEYRGAIQSYRDRHLQDRSEPKFYLHYMIANTNNCIAFGDYMTHLRKRYLKDEMESKDEYIYIRKDRFQTLTDEFNKIGSYGASCILEEVFIDLKNIKCFEELMTKQWQQSSHPVEVICATWNDYSVDFVHLKPVFHTAVVEEGQRRVLKEYLRLLIFENFCFRKLSFKTYEERKAAAEKICKESEQMGALFHKYTNKNEPFQLPITEDMFDVLPMLAEVLRLRDSSMMSLELTGLVTKYPDMKPEQLVNLLMCRGDLSRADARQIVSDTIGEDDPQKPRPLGIFTDIPC</sequence>
<proteinExistence type="inferred from homology"/>
<dbReference type="GO" id="GO:0051601">
    <property type="term" value="P:exocyst localization"/>
    <property type="evidence" value="ECO:0007669"/>
    <property type="project" value="TreeGrafter"/>
</dbReference>
<evidence type="ECO:0000256" key="3">
    <source>
        <dbReference type="ARBA" id="ARBA00022483"/>
    </source>
</evidence>
<reference evidence="4" key="1">
    <citation type="submission" date="2024-06" db="UniProtKB">
        <authorList>
            <consortium name="RefSeq"/>
        </authorList>
    </citation>
    <scope>NUCLEOTIDE SEQUENCE [LARGE SCALE GENOMIC DNA]</scope>
</reference>
<dbReference type="InterPro" id="IPR042532">
    <property type="entry name" value="EXOC3/Sec6_C"/>
</dbReference>
<dbReference type="InterPro" id="IPR010326">
    <property type="entry name" value="EXOC3/Sec6"/>
</dbReference>
<gene>
    <name evidence="5" type="primary">LOC111127094</name>
</gene>
<reference evidence="5" key="2">
    <citation type="submission" date="2025-08" db="UniProtKB">
        <authorList>
            <consortium name="RefSeq"/>
        </authorList>
    </citation>
    <scope>IDENTIFICATION</scope>
    <source>
        <tissue evidence="5">Whole sample</tissue>
    </source>
</reference>
<dbReference type="GO" id="GO:0000145">
    <property type="term" value="C:exocyst"/>
    <property type="evidence" value="ECO:0007669"/>
    <property type="project" value="InterPro"/>
</dbReference>
<dbReference type="Proteomes" id="UP000694844">
    <property type="component" value="Chromosome 1"/>
</dbReference>
<dbReference type="GO" id="GO:0006887">
    <property type="term" value="P:exocytosis"/>
    <property type="evidence" value="ECO:0007669"/>
    <property type="project" value="UniProtKB-KW"/>
</dbReference>
<name>A0A8B8DJQ5_CRAVI</name>